<dbReference type="InterPro" id="IPR011215">
    <property type="entry name" value="StiP_N"/>
</dbReference>
<dbReference type="Pfam" id="PF11202">
    <property type="entry name" value="StiP"/>
    <property type="match status" value="1"/>
</dbReference>
<organism evidence="3">
    <name type="scientific">hydrothermal vent metagenome</name>
    <dbReference type="NCBI Taxonomy" id="652676"/>
    <lineage>
        <taxon>unclassified sequences</taxon>
        <taxon>metagenomes</taxon>
        <taxon>ecological metagenomes</taxon>
    </lineage>
</organism>
<dbReference type="Pfam" id="PF15608">
    <property type="entry name" value="PELOTA_1"/>
    <property type="match status" value="1"/>
</dbReference>
<reference evidence="3" key="1">
    <citation type="submission" date="2016-10" db="EMBL/GenBank/DDBJ databases">
        <authorList>
            <person name="de Groot N.N."/>
        </authorList>
    </citation>
    <scope>NUCLEOTIDE SEQUENCE</scope>
</reference>
<sequence>MFSGSYLKDDVTFLVKIIDIEFTDILNKEKLIQSKKSHYSEMISREYEPTEAYLEVFYKAFELNKERFARDILNLAYNISLKKDIVLISLLRAGTPIGVLLKRVLRDIFNKDVNHYSISIIRDREIDKLALKHIYKNNPQEEFIFIDGWTGKGVINRELKTFIKEFNIQNRTTISDKLYVVSDIASVADFSVGNDDYLIPSSALNSTISGLVSRSILNDKYIKEGDFHGCKYYKEYSKSDLSLWFIDAIMEVIQTLTLDKKPLLQKDKEFNRNIDIFLKSIQEKFNIQDINYIKPGIGETTRVLLRRVPHLILFKNLKAKETQHLILLAKEKGVDIIEDRNLPYMALAVIKDINR</sequence>
<evidence type="ECO:0000259" key="2">
    <source>
        <dbReference type="Pfam" id="PF15608"/>
    </source>
</evidence>
<feature type="domain" description="PELOTA RNA-binding" evidence="2">
    <location>
        <begin position="277"/>
        <end position="351"/>
    </location>
</feature>
<name>A0A1W1BW23_9ZZZZ</name>
<protein>
    <submittedName>
        <fullName evidence="3">Putative ATP/GTP-binding protein protein</fullName>
    </submittedName>
</protein>
<dbReference type="PIRSF" id="PIRSF020979">
    <property type="entry name" value="UCP020979"/>
    <property type="match status" value="1"/>
</dbReference>
<dbReference type="InterPro" id="IPR048336">
    <property type="entry name" value="StiP-like"/>
</dbReference>
<accession>A0A1W1BW23</accession>
<evidence type="ECO:0000259" key="1">
    <source>
        <dbReference type="Pfam" id="PF11202"/>
    </source>
</evidence>
<gene>
    <name evidence="3" type="ORF">MNB_SV-9-688</name>
</gene>
<proteinExistence type="predicted"/>
<dbReference type="AlphaFoldDB" id="A0A1W1BW23"/>
<feature type="domain" description="Cysteine protease StiP N-terminal" evidence="1">
    <location>
        <begin position="4"/>
        <end position="249"/>
    </location>
</feature>
<dbReference type="InterPro" id="IPR028157">
    <property type="entry name" value="PELOTA_dom"/>
</dbReference>
<evidence type="ECO:0000313" key="3">
    <source>
        <dbReference type="EMBL" id="SFV57652.1"/>
    </source>
</evidence>
<dbReference type="EMBL" id="FPHG01000033">
    <property type="protein sequence ID" value="SFV57652.1"/>
    <property type="molecule type" value="Genomic_DNA"/>
</dbReference>